<comment type="caution">
    <text evidence="2">The sequence shown here is derived from an EMBL/GenBank/DDBJ whole genome shotgun (WGS) entry which is preliminary data.</text>
</comment>
<accession>A0AA88WJK0</accession>
<protein>
    <recommendedName>
        <fullName evidence="4">DNA-binding protein RHL1</fullName>
    </recommendedName>
</protein>
<evidence type="ECO:0000313" key="3">
    <source>
        <dbReference type="Proteomes" id="UP001188597"/>
    </source>
</evidence>
<sequence>MKCPDITADSRLPDRNPDEKKMAKGGKKEGGDGGAAAQANPEAEERKRLKELAIRKEIVSEAPARASCSAVLRPTKTVAKHHGRDILKKSQRKNRFLFSFPGLLAPVSAGGKIGDLKNLGTKNPILYLHFPQGQMKLFGTIVYPKNRYLTLQFSRGGKNVMCEDYFDTMIVFSDAWWIGQKDENPEEARLEFPKELNVGQETEYDFKGGAGATCVRKQGVDKPAKKCVEQQSPKYELEDDLSDGQNYLKELTEVTPTRHSARTAGKKFKFAEGSSGDESVENNAETSGGEEKIAALQHSTGNHEDILN</sequence>
<evidence type="ECO:0000256" key="1">
    <source>
        <dbReference type="SAM" id="MobiDB-lite"/>
    </source>
</evidence>
<dbReference type="AlphaFoldDB" id="A0AA88WJK0"/>
<feature type="region of interest" description="Disordered" evidence="1">
    <location>
        <begin position="1"/>
        <end position="46"/>
    </location>
</feature>
<dbReference type="EMBL" id="JAVXUP010000480">
    <property type="protein sequence ID" value="KAK3026905.1"/>
    <property type="molecule type" value="Genomic_DNA"/>
</dbReference>
<feature type="region of interest" description="Disordered" evidence="1">
    <location>
        <begin position="252"/>
        <end position="290"/>
    </location>
</feature>
<evidence type="ECO:0008006" key="4">
    <source>
        <dbReference type="Google" id="ProtNLM"/>
    </source>
</evidence>
<dbReference type="GO" id="GO:0042023">
    <property type="term" value="P:DNA endoreduplication"/>
    <property type="evidence" value="ECO:0007669"/>
    <property type="project" value="InterPro"/>
</dbReference>
<feature type="non-terminal residue" evidence="2">
    <location>
        <position position="1"/>
    </location>
</feature>
<dbReference type="GO" id="GO:0003677">
    <property type="term" value="F:DNA binding"/>
    <property type="evidence" value="ECO:0007669"/>
    <property type="project" value="InterPro"/>
</dbReference>
<keyword evidence="3" id="KW-1185">Reference proteome</keyword>
<dbReference type="InterPro" id="IPR038859">
    <property type="entry name" value="RHL1"/>
</dbReference>
<proteinExistence type="predicted"/>
<feature type="compositionally biased region" description="Basic residues" evidence="1">
    <location>
        <begin position="259"/>
        <end position="268"/>
    </location>
</feature>
<gene>
    <name evidence="2" type="ORF">RJ639_041089</name>
</gene>
<dbReference type="PANTHER" id="PTHR35698">
    <property type="entry name" value="DNA-BINDING PROTEIN RHL1"/>
    <property type="match status" value="1"/>
</dbReference>
<dbReference type="Proteomes" id="UP001188597">
    <property type="component" value="Unassembled WGS sequence"/>
</dbReference>
<dbReference type="PANTHER" id="PTHR35698:SF2">
    <property type="entry name" value="DNA-BINDING PROTEIN RHL1"/>
    <property type="match status" value="1"/>
</dbReference>
<organism evidence="2 3">
    <name type="scientific">Escallonia herrerae</name>
    <dbReference type="NCBI Taxonomy" id="1293975"/>
    <lineage>
        <taxon>Eukaryota</taxon>
        <taxon>Viridiplantae</taxon>
        <taxon>Streptophyta</taxon>
        <taxon>Embryophyta</taxon>
        <taxon>Tracheophyta</taxon>
        <taxon>Spermatophyta</taxon>
        <taxon>Magnoliopsida</taxon>
        <taxon>eudicotyledons</taxon>
        <taxon>Gunneridae</taxon>
        <taxon>Pentapetalae</taxon>
        <taxon>asterids</taxon>
        <taxon>campanulids</taxon>
        <taxon>Escalloniales</taxon>
        <taxon>Escalloniaceae</taxon>
        <taxon>Escallonia</taxon>
    </lineage>
</organism>
<name>A0AA88WJK0_9ASTE</name>
<evidence type="ECO:0000313" key="2">
    <source>
        <dbReference type="EMBL" id="KAK3026905.1"/>
    </source>
</evidence>
<reference evidence="2" key="1">
    <citation type="submission" date="2022-12" db="EMBL/GenBank/DDBJ databases">
        <title>Draft genome assemblies for two species of Escallonia (Escalloniales).</title>
        <authorList>
            <person name="Chanderbali A."/>
            <person name="Dervinis C."/>
            <person name="Anghel I."/>
            <person name="Soltis D."/>
            <person name="Soltis P."/>
            <person name="Zapata F."/>
        </authorList>
    </citation>
    <scope>NUCLEOTIDE SEQUENCE</scope>
    <source>
        <strain evidence="2">UCBG64.0493</strain>
        <tissue evidence="2">Leaf</tissue>
    </source>
</reference>
<feature type="compositionally biased region" description="Basic and acidic residues" evidence="1">
    <location>
        <begin position="11"/>
        <end position="31"/>
    </location>
</feature>